<evidence type="ECO:0000313" key="4">
    <source>
        <dbReference type="Proteomes" id="UP000317155"/>
    </source>
</evidence>
<keyword evidence="3" id="KW-0675">Receptor</keyword>
<dbReference type="InterPro" id="IPR035897">
    <property type="entry name" value="Toll_tir_struct_dom_sf"/>
</dbReference>
<dbReference type="Proteomes" id="UP000317155">
    <property type="component" value="Unassembled WGS sequence"/>
</dbReference>
<dbReference type="PROSITE" id="PS50104">
    <property type="entry name" value="TIR"/>
    <property type="match status" value="1"/>
</dbReference>
<name>A0A550JD98_9BACT</name>
<proteinExistence type="predicted"/>
<keyword evidence="1" id="KW-1133">Transmembrane helix</keyword>
<protein>
    <submittedName>
        <fullName evidence="3">Toll/interleukin-1 receptor domain-containing protein</fullName>
    </submittedName>
</protein>
<dbReference type="AlphaFoldDB" id="A0A550JD98"/>
<dbReference type="GO" id="GO:0007165">
    <property type="term" value="P:signal transduction"/>
    <property type="evidence" value="ECO:0007669"/>
    <property type="project" value="InterPro"/>
</dbReference>
<dbReference type="Gene3D" id="3.40.50.10140">
    <property type="entry name" value="Toll/interleukin-1 receptor homology (TIR) domain"/>
    <property type="match status" value="1"/>
</dbReference>
<gene>
    <name evidence="3" type="ORF">FL622_09730</name>
</gene>
<keyword evidence="4" id="KW-1185">Reference proteome</keyword>
<dbReference type="InterPro" id="IPR000157">
    <property type="entry name" value="TIR_dom"/>
</dbReference>
<evidence type="ECO:0000313" key="3">
    <source>
        <dbReference type="EMBL" id="TRO81178.1"/>
    </source>
</evidence>
<reference evidence="3 4" key="1">
    <citation type="submission" date="2019-07" db="EMBL/GenBank/DDBJ databases">
        <title>Insights of Desulfuromonas acetexigens electromicrobiology.</title>
        <authorList>
            <person name="Katuri K."/>
            <person name="Sapireddy V."/>
            <person name="Shaw D.R."/>
            <person name="Saikaly P."/>
        </authorList>
    </citation>
    <scope>NUCLEOTIDE SEQUENCE [LARGE SCALE GENOMIC DNA]</scope>
    <source>
        <strain evidence="3 4">2873</strain>
    </source>
</reference>
<dbReference type="SUPFAM" id="SSF52200">
    <property type="entry name" value="Toll/Interleukin receptor TIR domain"/>
    <property type="match status" value="1"/>
</dbReference>
<dbReference type="RefSeq" id="WP_092057906.1">
    <property type="nucleotide sequence ID" value="NZ_FOJJ01000038.1"/>
</dbReference>
<evidence type="ECO:0000259" key="2">
    <source>
        <dbReference type="PROSITE" id="PS50104"/>
    </source>
</evidence>
<keyword evidence="1" id="KW-0812">Transmembrane</keyword>
<feature type="transmembrane region" description="Helical" evidence="1">
    <location>
        <begin position="158"/>
        <end position="178"/>
    </location>
</feature>
<dbReference type="Pfam" id="PF13676">
    <property type="entry name" value="TIR_2"/>
    <property type="match status" value="1"/>
</dbReference>
<accession>A0A550JD98</accession>
<evidence type="ECO:0000256" key="1">
    <source>
        <dbReference type="SAM" id="Phobius"/>
    </source>
</evidence>
<sequence length="288" mass="31945">MGKAGNAIFISYRREDGAAFAGRLLDRLSDRFGAERVFMDVDDIEPGRDFVEAIEQAVAESSVLLVVIGRLWLRREVGEEDFVQREILAALQHGIKVIPILIAGASMPEAADLPKELAPFTRKNAIVMRDSHFHDDVAALLGILERELPRRRGGARGWAWAASLVAALLIVLGGIYWYRTAGFDAASLAGDWRAEVVTSQGYCYSIDFHFVVFDGELTGTVRYPTGLAVIGAAEVDGSRIAFQSEHVPQFETEKAIIRFHGRRSKDGLRLLMQTDQGQEEFVARRRSP</sequence>
<organism evidence="3 4">
    <name type="scientific">Trichloromonas acetexigens</name>
    <dbReference type="NCBI Taxonomy" id="38815"/>
    <lineage>
        <taxon>Bacteria</taxon>
        <taxon>Pseudomonadati</taxon>
        <taxon>Thermodesulfobacteriota</taxon>
        <taxon>Desulfuromonadia</taxon>
        <taxon>Desulfuromonadales</taxon>
        <taxon>Trichloromonadaceae</taxon>
        <taxon>Trichloromonas</taxon>
    </lineage>
</organism>
<dbReference type="EMBL" id="VJVV01000006">
    <property type="protein sequence ID" value="TRO81178.1"/>
    <property type="molecule type" value="Genomic_DNA"/>
</dbReference>
<keyword evidence="1" id="KW-0472">Membrane</keyword>
<comment type="caution">
    <text evidence="3">The sequence shown here is derived from an EMBL/GenBank/DDBJ whole genome shotgun (WGS) entry which is preliminary data.</text>
</comment>
<feature type="domain" description="TIR" evidence="2">
    <location>
        <begin position="4"/>
        <end position="141"/>
    </location>
</feature>
<dbReference type="OrthoDB" id="9768004at2"/>